<evidence type="ECO:0000256" key="5">
    <source>
        <dbReference type="ARBA" id="ARBA00022670"/>
    </source>
</evidence>
<keyword evidence="6 10" id="KW-0812">Transmembrane</keyword>
<dbReference type="Pfam" id="PF13367">
    <property type="entry name" value="PrsW-protease"/>
    <property type="match status" value="1"/>
</dbReference>
<organism evidence="11">
    <name type="scientific">marine metagenome</name>
    <dbReference type="NCBI Taxonomy" id="408172"/>
    <lineage>
        <taxon>unclassified sequences</taxon>
        <taxon>metagenomes</taxon>
        <taxon>ecological metagenomes</taxon>
    </lineage>
</organism>
<dbReference type="PANTHER" id="PTHR36844:SF1">
    <property type="entry name" value="PROTEASE PRSW"/>
    <property type="match status" value="1"/>
</dbReference>
<keyword evidence="7" id="KW-0378">Hydrolase</keyword>
<keyword evidence="9 10" id="KW-0472">Membrane</keyword>
<feature type="transmembrane region" description="Helical" evidence="10">
    <location>
        <begin position="31"/>
        <end position="52"/>
    </location>
</feature>
<dbReference type="InterPro" id="IPR026898">
    <property type="entry name" value="PrsW"/>
</dbReference>
<proteinExistence type="inferred from homology"/>
<accession>A0A382NNG6</accession>
<dbReference type="PIRSF" id="PIRSF016933">
    <property type="entry name" value="PrsW"/>
    <property type="match status" value="1"/>
</dbReference>
<dbReference type="PANTHER" id="PTHR36844">
    <property type="entry name" value="PROTEASE PRSW"/>
    <property type="match status" value="1"/>
</dbReference>
<dbReference type="GO" id="GO:0005886">
    <property type="term" value="C:plasma membrane"/>
    <property type="evidence" value="ECO:0007669"/>
    <property type="project" value="UniProtKB-SubCell"/>
</dbReference>
<evidence type="ECO:0000256" key="1">
    <source>
        <dbReference type="ARBA" id="ARBA00004651"/>
    </source>
</evidence>
<evidence type="ECO:0000256" key="2">
    <source>
        <dbReference type="ARBA" id="ARBA00009165"/>
    </source>
</evidence>
<evidence type="ECO:0000256" key="7">
    <source>
        <dbReference type="ARBA" id="ARBA00022801"/>
    </source>
</evidence>
<evidence type="ECO:0000256" key="9">
    <source>
        <dbReference type="ARBA" id="ARBA00023136"/>
    </source>
</evidence>
<dbReference type="GO" id="GO:0008233">
    <property type="term" value="F:peptidase activity"/>
    <property type="evidence" value="ECO:0007669"/>
    <property type="project" value="UniProtKB-KW"/>
</dbReference>
<feature type="transmembrane region" description="Helical" evidence="10">
    <location>
        <begin position="195"/>
        <end position="215"/>
    </location>
</feature>
<feature type="transmembrane region" description="Helical" evidence="10">
    <location>
        <begin position="6"/>
        <end position="22"/>
    </location>
</feature>
<dbReference type="AlphaFoldDB" id="A0A382NNG6"/>
<dbReference type="EMBL" id="UINC01101725">
    <property type="protein sequence ID" value="SVC62763.1"/>
    <property type="molecule type" value="Genomic_DNA"/>
</dbReference>
<evidence type="ECO:0000313" key="11">
    <source>
        <dbReference type="EMBL" id="SVC62763.1"/>
    </source>
</evidence>
<keyword evidence="4" id="KW-1003">Cell membrane</keyword>
<keyword evidence="5" id="KW-0645">Protease</keyword>
<comment type="similarity">
    <text evidence="2">Belongs to the protease PrsW family.</text>
</comment>
<feature type="transmembrane region" description="Helical" evidence="10">
    <location>
        <begin position="145"/>
        <end position="165"/>
    </location>
</feature>
<comment type="subcellular location">
    <subcellularLocation>
        <location evidence="1">Cell membrane</location>
        <topology evidence="1">Multi-pass membrane protein</topology>
    </subcellularLocation>
</comment>
<sequence length="259" mass="29746">MIPMIFWATSPAILILVFFYFRDRFREPPRIVFYTFVLGILSVIPIVIGNIFLDSYGDGLDASYFAKDFYTYVLRAAFHEELYKYLILVYFCSRRTEFNEPMDAIVYGVAVSLGYAAFENVEYVLGHADYDSTWQSMAAIRVLPTIMHGVNGVIMGFLLSNVLFLPWDRGKLILALLIPVFFHGAYNMLLTYAPLASLLLLLIMIIYSFVSNRRIRKLQQSKIIETEIKETLSHAIVFQSIFFTMILVIISVAVVISIY</sequence>
<evidence type="ECO:0000256" key="3">
    <source>
        <dbReference type="ARBA" id="ARBA00018997"/>
    </source>
</evidence>
<protein>
    <recommendedName>
        <fullName evidence="3">Protease PrsW</fullName>
    </recommendedName>
</protein>
<evidence type="ECO:0000256" key="10">
    <source>
        <dbReference type="SAM" id="Phobius"/>
    </source>
</evidence>
<feature type="transmembrane region" description="Helical" evidence="10">
    <location>
        <begin position="104"/>
        <end position="125"/>
    </location>
</feature>
<evidence type="ECO:0000256" key="8">
    <source>
        <dbReference type="ARBA" id="ARBA00022989"/>
    </source>
</evidence>
<reference evidence="11" key="1">
    <citation type="submission" date="2018-05" db="EMBL/GenBank/DDBJ databases">
        <authorList>
            <person name="Lanie J.A."/>
            <person name="Ng W.-L."/>
            <person name="Kazmierczak K.M."/>
            <person name="Andrzejewski T.M."/>
            <person name="Davidsen T.M."/>
            <person name="Wayne K.J."/>
            <person name="Tettelin H."/>
            <person name="Glass J.I."/>
            <person name="Rusch D."/>
            <person name="Podicherti R."/>
            <person name="Tsui H.-C.T."/>
            <person name="Winkler M.E."/>
        </authorList>
    </citation>
    <scope>NUCLEOTIDE SEQUENCE</scope>
</reference>
<keyword evidence="8 10" id="KW-1133">Transmembrane helix</keyword>
<evidence type="ECO:0000256" key="6">
    <source>
        <dbReference type="ARBA" id="ARBA00022692"/>
    </source>
</evidence>
<name>A0A382NNG6_9ZZZZ</name>
<dbReference type="InterPro" id="IPR023596">
    <property type="entry name" value="Peptidase_PrsW_arch/bac"/>
</dbReference>
<feature type="transmembrane region" description="Helical" evidence="10">
    <location>
        <begin position="236"/>
        <end position="258"/>
    </location>
</feature>
<dbReference type="GO" id="GO:0006508">
    <property type="term" value="P:proteolysis"/>
    <property type="evidence" value="ECO:0007669"/>
    <property type="project" value="UniProtKB-KW"/>
</dbReference>
<evidence type="ECO:0000256" key="4">
    <source>
        <dbReference type="ARBA" id="ARBA00022475"/>
    </source>
</evidence>
<gene>
    <name evidence="11" type="ORF">METZ01_LOCUS315617</name>
</gene>